<evidence type="ECO:0000313" key="3">
    <source>
        <dbReference type="EMBL" id="SFU77358.1"/>
    </source>
</evidence>
<gene>
    <name evidence="3" type="ORF">SAMN04487955_108101</name>
</gene>
<dbReference type="PANTHER" id="PTHR23150:SF36">
    <property type="entry name" value="HERCYNINE OXYGENASE"/>
    <property type="match status" value="1"/>
</dbReference>
<name>A0A1I7IWR5_9GAMM</name>
<dbReference type="Gene3D" id="3.90.1580.10">
    <property type="entry name" value="paralog of FGE (formylglycine-generating enzyme)"/>
    <property type="match status" value="1"/>
</dbReference>
<dbReference type="NCBIfam" id="NF041186">
    <property type="entry name" value="SenA"/>
    <property type="match status" value="1"/>
</dbReference>
<sequence>MLSTTFSTPPTPPRAADDLAAMLTDARQRSLALMHDTLDARELGPRLAIVNPPLWELGHLGFFHDYFALRGLYALPDYQLADADRLFDSSSIAHDDRWALPLPACETTLDYLSRVEQAMLERLPEGQASAAQSYVYQLTTLHEDMHGEAFLYTRQTLGDPAPELGKPPPDQRPGEMATGPLPSDVAIPGGRHLLGSDDSVPFRFDNEKPPMTVEVAPFRIARAPVTNAEFAAFVADEGYERRELWSEAGWQWRTSVDLHAPGDWRKTQAGIPGANGWEERHFDRWLPLAPHQPVAHVSWHEAQAWCQWAGRRLPTEAEWEVAASRVPTDDGKSLAPGKRRYPWGEAPPDARRANLDAWRLGRVDVAAFADGDSAFGCRQMLGNVWEWTASTFGPFPGFSPDLYRDYSAPWFPEGRRVQRGGAWATRSRLIHNGYRNFFMPDRRDVLAGFRTCAR</sequence>
<proteinExistence type="predicted"/>
<evidence type="ECO:0000259" key="2">
    <source>
        <dbReference type="Pfam" id="PF03781"/>
    </source>
</evidence>
<dbReference type="STRING" id="463301.SAMN04487955_108101"/>
<dbReference type="RefSeq" id="WP_089796190.1">
    <property type="nucleotide sequence ID" value="NZ_FPBP01000008.1"/>
</dbReference>
<organism evidence="3 4">
    <name type="scientific">Halomonas korlensis</name>
    <dbReference type="NCBI Taxonomy" id="463301"/>
    <lineage>
        <taxon>Bacteria</taxon>
        <taxon>Pseudomonadati</taxon>
        <taxon>Pseudomonadota</taxon>
        <taxon>Gammaproteobacteria</taxon>
        <taxon>Oceanospirillales</taxon>
        <taxon>Halomonadaceae</taxon>
        <taxon>Halomonas</taxon>
    </lineage>
</organism>
<keyword evidence="4" id="KW-1185">Reference proteome</keyword>
<dbReference type="InterPro" id="IPR030809">
    <property type="entry name" value="EgtB_signatur"/>
</dbReference>
<reference evidence="4" key="1">
    <citation type="submission" date="2016-10" db="EMBL/GenBank/DDBJ databases">
        <authorList>
            <person name="Varghese N."/>
            <person name="Submissions S."/>
        </authorList>
    </citation>
    <scope>NUCLEOTIDE SEQUENCE [LARGE SCALE GENOMIC DNA]</scope>
    <source>
        <strain evidence="4">CGMCC 1.6981</strain>
    </source>
</reference>
<dbReference type="SUPFAM" id="SSF56436">
    <property type="entry name" value="C-type lectin-like"/>
    <property type="match status" value="1"/>
</dbReference>
<protein>
    <submittedName>
        <fullName evidence="3">Iron(II)-dependent oxidoreductase</fullName>
    </submittedName>
</protein>
<feature type="region of interest" description="Disordered" evidence="1">
    <location>
        <begin position="157"/>
        <end position="190"/>
    </location>
</feature>
<dbReference type="InterPro" id="IPR016187">
    <property type="entry name" value="CTDL_fold"/>
</dbReference>
<evidence type="ECO:0000256" key="1">
    <source>
        <dbReference type="SAM" id="MobiDB-lite"/>
    </source>
</evidence>
<dbReference type="NCBIfam" id="TIGR04373">
    <property type="entry name" value="egtB_X_signatur"/>
    <property type="match status" value="1"/>
</dbReference>
<evidence type="ECO:0000313" key="4">
    <source>
        <dbReference type="Proteomes" id="UP000198693"/>
    </source>
</evidence>
<dbReference type="Proteomes" id="UP000198693">
    <property type="component" value="Unassembled WGS sequence"/>
</dbReference>
<dbReference type="InterPro" id="IPR005532">
    <property type="entry name" value="SUMF_dom"/>
</dbReference>
<feature type="domain" description="Sulfatase-modifying factor enzyme-like" evidence="2">
    <location>
        <begin position="182"/>
        <end position="451"/>
    </location>
</feature>
<dbReference type="EMBL" id="FPBP01000008">
    <property type="protein sequence ID" value="SFU77358.1"/>
    <property type="molecule type" value="Genomic_DNA"/>
</dbReference>
<dbReference type="Pfam" id="PF03781">
    <property type="entry name" value="FGE-sulfatase"/>
    <property type="match status" value="1"/>
</dbReference>
<dbReference type="InterPro" id="IPR042095">
    <property type="entry name" value="SUMF_sf"/>
</dbReference>
<dbReference type="PANTHER" id="PTHR23150">
    <property type="entry name" value="SULFATASE MODIFYING FACTOR 1, 2"/>
    <property type="match status" value="1"/>
</dbReference>
<dbReference type="InterPro" id="IPR051043">
    <property type="entry name" value="Sulfatase_Mod_Factor_Kinase"/>
</dbReference>
<accession>A0A1I7IWR5</accession>
<dbReference type="AlphaFoldDB" id="A0A1I7IWR5"/>